<feature type="transmembrane region" description="Helical" evidence="7">
    <location>
        <begin position="20"/>
        <end position="40"/>
    </location>
</feature>
<keyword evidence="6 7" id="KW-0472">Membrane</keyword>
<feature type="transmembrane region" description="Helical" evidence="7">
    <location>
        <begin position="116"/>
        <end position="137"/>
    </location>
</feature>
<dbReference type="GO" id="GO:0005886">
    <property type="term" value="C:plasma membrane"/>
    <property type="evidence" value="ECO:0007669"/>
    <property type="project" value="UniProtKB-SubCell"/>
</dbReference>
<dbReference type="InterPro" id="IPR000515">
    <property type="entry name" value="MetI-like"/>
</dbReference>
<dbReference type="EMBL" id="CAFBQK010000117">
    <property type="protein sequence ID" value="CAB5053676.1"/>
    <property type="molecule type" value="Genomic_DNA"/>
</dbReference>
<dbReference type="AlphaFoldDB" id="A0A6J7TLR8"/>
<feature type="transmembrane region" description="Helical" evidence="7">
    <location>
        <begin position="149"/>
        <end position="169"/>
    </location>
</feature>
<keyword evidence="4 7" id="KW-0812">Transmembrane</keyword>
<evidence type="ECO:0000256" key="4">
    <source>
        <dbReference type="ARBA" id="ARBA00022692"/>
    </source>
</evidence>
<feature type="transmembrane region" description="Helical" evidence="7">
    <location>
        <begin position="74"/>
        <end position="96"/>
    </location>
</feature>
<evidence type="ECO:0000256" key="6">
    <source>
        <dbReference type="ARBA" id="ARBA00023136"/>
    </source>
</evidence>
<dbReference type="InterPro" id="IPR035906">
    <property type="entry name" value="MetI-like_sf"/>
</dbReference>
<evidence type="ECO:0000256" key="5">
    <source>
        <dbReference type="ARBA" id="ARBA00022989"/>
    </source>
</evidence>
<sequence>MVSSKNIAGKGVSGGTFPIFNYLALTILALMFTIPIVWSIKAAFLKSGEIFAKPIFDFSGPWTMQNFTVGLKTVPFFSFFLNSVIVAGVSTLVILVTSLTAGYGFACFNFRWKKTLFALVIASLLMPFESIMIPLFIGEKQLHLIDSRLGIILPATVSAFGIFMMRQFLAALPRELIDAAYIDGCGFFTAFRKIVVPLAKAPMATLAAISFLGNWNNYLWPLIVAQSQNIYTLPIGLTMFRGNEGATNYGYIFAASFFAGIPALLIFLLMRRSIIQSYTLTGLNL</sequence>
<evidence type="ECO:0000259" key="8">
    <source>
        <dbReference type="PROSITE" id="PS50928"/>
    </source>
</evidence>
<keyword evidence="5 7" id="KW-1133">Transmembrane helix</keyword>
<organism evidence="9">
    <name type="scientific">freshwater metagenome</name>
    <dbReference type="NCBI Taxonomy" id="449393"/>
    <lineage>
        <taxon>unclassified sequences</taxon>
        <taxon>metagenomes</taxon>
        <taxon>ecological metagenomes</taxon>
    </lineage>
</organism>
<dbReference type="CDD" id="cd06261">
    <property type="entry name" value="TM_PBP2"/>
    <property type="match status" value="1"/>
</dbReference>
<keyword evidence="3" id="KW-1003">Cell membrane</keyword>
<evidence type="ECO:0000256" key="1">
    <source>
        <dbReference type="ARBA" id="ARBA00004651"/>
    </source>
</evidence>
<dbReference type="PROSITE" id="PS50928">
    <property type="entry name" value="ABC_TM1"/>
    <property type="match status" value="1"/>
</dbReference>
<reference evidence="9" key="1">
    <citation type="submission" date="2020-05" db="EMBL/GenBank/DDBJ databases">
        <authorList>
            <person name="Chiriac C."/>
            <person name="Salcher M."/>
            <person name="Ghai R."/>
            <person name="Kavagutti S V."/>
        </authorList>
    </citation>
    <scope>NUCLEOTIDE SEQUENCE</scope>
</reference>
<dbReference type="SUPFAM" id="SSF161098">
    <property type="entry name" value="MetI-like"/>
    <property type="match status" value="1"/>
</dbReference>
<gene>
    <name evidence="9" type="ORF">UFOPK4265_00907</name>
</gene>
<comment type="subcellular location">
    <subcellularLocation>
        <location evidence="1">Cell membrane</location>
        <topology evidence="1">Multi-pass membrane protein</topology>
    </subcellularLocation>
</comment>
<dbReference type="GO" id="GO:0055085">
    <property type="term" value="P:transmembrane transport"/>
    <property type="evidence" value="ECO:0007669"/>
    <property type="project" value="InterPro"/>
</dbReference>
<protein>
    <submittedName>
        <fullName evidence="9">Unannotated protein</fullName>
    </submittedName>
</protein>
<dbReference type="Pfam" id="PF00528">
    <property type="entry name" value="BPD_transp_1"/>
    <property type="match status" value="1"/>
</dbReference>
<dbReference type="Gene3D" id="1.10.3720.10">
    <property type="entry name" value="MetI-like"/>
    <property type="match status" value="1"/>
</dbReference>
<feature type="transmembrane region" description="Helical" evidence="7">
    <location>
        <begin position="249"/>
        <end position="270"/>
    </location>
</feature>
<evidence type="ECO:0000313" key="9">
    <source>
        <dbReference type="EMBL" id="CAB5053676.1"/>
    </source>
</evidence>
<feature type="domain" description="ABC transmembrane type-1" evidence="8">
    <location>
        <begin position="80"/>
        <end position="270"/>
    </location>
</feature>
<keyword evidence="2" id="KW-0813">Transport</keyword>
<name>A0A6J7TLR8_9ZZZZ</name>
<dbReference type="PANTHER" id="PTHR43744:SF8">
    <property type="entry name" value="SN-GLYCEROL-3-PHOSPHATE TRANSPORT SYSTEM PERMEASE PROTEIN UGPE"/>
    <property type="match status" value="1"/>
</dbReference>
<evidence type="ECO:0000256" key="7">
    <source>
        <dbReference type="SAM" id="Phobius"/>
    </source>
</evidence>
<proteinExistence type="predicted"/>
<evidence type="ECO:0000256" key="2">
    <source>
        <dbReference type="ARBA" id="ARBA00022448"/>
    </source>
</evidence>
<accession>A0A6J7TLR8</accession>
<dbReference type="PANTHER" id="PTHR43744">
    <property type="entry name" value="ABC TRANSPORTER PERMEASE PROTEIN MG189-RELATED-RELATED"/>
    <property type="match status" value="1"/>
</dbReference>
<evidence type="ECO:0000256" key="3">
    <source>
        <dbReference type="ARBA" id="ARBA00022475"/>
    </source>
</evidence>